<comment type="subcellular location">
    <subcellularLocation>
        <location evidence="11">Endoplasmic reticulum membrane</location>
        <topology evidence="11">Multi-pass membrane protein</topology>
    </subcellularLocation>
    <subcellularLocation>
        <location evidence="1">Membrane</location>
        <topology evidence="1">Multi-pass membrane protein</topology>
    </subcellularLocation>
</comment>
<dbReference type="InterPro" id="IPR033682">
    <property type="entry name" value="PFA4"/>
</dbReference>
<evidence type="ECO:0000256" key="12">
    <source>
        <dbReference type="RuleBase" id="RU079119"/>
    </source>
</evidence>
<keyword evidence="2 11" id="KW-0808">Transferase</keyword>
<dbReference type="EMBL" id="KV878689">
    <property type="protein sequence ID" value="OJJ68855.1"/>
    <property type="molecule type" value="Genomic_DNA"/>
</dbReference>
<feature type="compositionally biased region" description="Polar residues" evidence="13">
    <location>
        <begin position="362"/>
        <end position="376"/>
    </location>
</feature>
<evidence type="ECO:0000256" key="7">
    <source>
        <dbReference type="ARBA" id="ARBA00023139"/>
    </source>
</evidence>
<evidence type="ECO:0000256" key="9">
    <source>
        <dbReference type="ARBA" id="ARBA00023315"/>
    </source>
</evidence>
<dbReference type="GO" id="GO:0019706">
    <property type="term" value="F:protein-cysteine S-palmitoyltransferase activity"/>
    <property type="evidence" value="ECO:0007669"/>
    <property type="project" value="UniProtKB-UniRule"/>
</dbReference>
<evidence type="ECO:0000256" key="8">
    <source>
        <dbReference type="ARBA" id="ARBA00023288"/>
    </source>
</evidence>
<feature type="region of interest" description="Disordered" evidence="13">
    <location>
        <begin position="294"/>
        <end position="401"/>
    </location>
</feature>
<evidence type="ECO:0000259" key="14">
    <source>
        <dbReference type="Pfam" id="PF01529"/>
    </source>
</evidence>
<comment type="function">
    <text evidence="11">Mediates the reversible addition of palmitate to target proteins, thereby regulating their membrane association and biological function.</text>
</comment>
<dbReference type="AlphaFoldDB" id="A0A1L9UB07"/>
<dbReference type="EC" id="2.3.1.225" evidence="11"/>
<evidence type="ECO:0000256" key="2">
    <source>
        <dbReference type="ARBA" id="ARBA00022679"/>
    </source>
</evidence>
<accession>A0A1L9UB07</accession>
<evidence type="ECO:0000256" key="6">
    <source>
        <dbReference type="ARBA" id="ARBA00023136"/>
    </source>
</evidence>
<comment type="domain">
    <text evidence="11 12">The DHHC domain is required for palmitoyltransferase activity.</text>
</comment>
<evidence type="ECO:0000256" key="13">
    <source>
        <dbReference type="SAM" id="MobiDB-lite"/>
    </source>
</evidence>
<feature type="transmembrane region" description="Helical" evidence="11 12">
    <location>
        <begin position="44"/>
        <end position="61"/>
    </location>
</feature>
<dbReference type="Proteomes" id="UP000184499">
    <property type="component" value="Unassembled WGS sequence"/>
</dbReference>
<feature type="active site" description="S-palmitoyl cysteine intermediate" evidence="11">
    <location>
        <position position="121"/>
    </location>
</feature>
<dbReference type="GO" id="GO:0005789">
    <property type="term" value="C:endoplasmic reticulum membrane"/>
    <property type="evidence" value="ECO:0007669"/>
    <property type="project" value="UniProtKB-SubCell"/>
</dbReference>
<dbReference type="OrthoDB" id="331948at2759"/>
<proteinExistence type="inferred from homology"/>
<comment type="catalytic activity">
    <reaction evidence="10 11 12">
        <text>L-cysteinyl-[protein] + hexadecanoyl-CoA = S-hexadecanoyl-L-cysteinyl-[protein] + CoA</text>
        <dbReference type="Rhea" id="RHEA:36683"/>
        <dbReference type="Rhea" id="RHEA-COMP:10131"/>
        <dbReference type="Rhea" id="RHEA-COMP:11032"/>
        <dbReference type="ChEBI" id="CHEBI:29950"/>
        <dbReference type="ChEBI" id="CHEBI:57287"/>
        <dbReference type="ChEBI" id="CHEBI:57379"/>
        <dbReference type="ChEBI" id="CHEBI:74151"/>
        <dbReference type="EC" id="2.3.1.225"/>
    </reaction>
</comment>
<evidence type="ECO:0000313" key="16">
    <source>
        <dbReference type="Proteomes" id="UP000184499"/>
    </source>
</evidence>
<evidence type="ECO:0000256" key="11">
    <source>
        <dbReference type="HAMAP-Rule" id="MF_03199"/>
    </source>
</evidence>
<evidence type="ECO:0000256" key="5">
    <source>
        <dbReference type="ARBA" id="ARBA00022989"/>
    </source>
</evidence>
<keyword evidence="4 11" id="KW-0256">Endoplasmic reticulum</keyword>
<feature type="transmembrane region" description="Helical" evidence="11 12">
    <location>
        <begin position="139"/>
        <end position="158"/>
    </location>
</feature>
<evidence type="ECO:0000256" key="3">
    <source>
        <dbReference type="ARBA" id="ARBA00022692"/>
    </source>
</evidence>
<dbReference type="InterPro" id="IPR039859">
    <property type="entry name" value="PFA4/ZDH16/20/ERF2-like"/>
</dbReference>
<dbReference type="PROSITE" id="PS50216">
    <property type="entry name" value="DHHC"/>
    <property type="match status" value="1"/>
</dbReference>
<dbReference type="InterPro" id="IPR001594">
    <property type="entry name" value="Palmitoyltrfase_DHHC"/>
</dbReference>
<gene>
    <name evidence="11" type="primary">PFA4</name>
    <name evidence="15" type="ORF">ASPBRDRAFT_57420</name>
</gene>
<evidence type="ECO:0000256" key="1">
    <source>
        <dbReference type="ARBA" id="ARBA00004141"/>
    </source>
</evidence>
<evidence type="ECO:0000313" key="15">
    <source>
        <dbReference type="EMBL" id="OJJ68855.1"/>
    </source>
</evidence>
<keyword evidence="7 11" id="KW-0564">Palmitate</keyword>
<dbReference type="OMA" id="WEIERHK"/>
<keyword evidence="9 11" id="KW-0012">Acyltransferase</keyword>
<reference evidence="16" key="1">
    <citation type="journal article" date="2017" name="Genome Biol.">
        <title>Comparative genomics reveals high biological diversity and specific adaptations in the industrially and medically important fungal genus Aspergillus.</title>
        <authorList>
            <person name="de Vries R.P."/>
            <person name="Riley R."/>
            <person name="Wiebenga A."/>
            <person name="Aguilar-Osorio G."/>
            <person name="Amillis S."/>
            <person name="Uchima C.A."/>
            <person name="Anderluh G."/>
            <person name="Asadollahi M."/>
            <person name="Askin M."/>
            <person name="Barry K."/>
            <person name="Battaglia E."/>
            <person name="Bayram O."/>
            <person name="Benocci T."/>
            <person name="Braus-Stromeyer S.A."/>
            <person name="Caldana C."/>
            <person name="Canovas D."/>
            <person name="Cerqueira G.C."/>
            <person name="Chen F."/>
            <person name="Chen W."/>
            <person name="Choi C."/>
            <person name="Clum A."/>
            <person name="Dos Santos R.A."/>
            <person name="Damasio A.R."/>
            <person name="Diallinas G."/>
            <person name="Emri T."/>
            <person name="Fekete E."/>
            <person name="Flipphi M."/>
            <person name="Freyberg S."/>
            <person name="Gallo A."/>
            <person name="Gournas C."/>
            <person name="Habgood R."/>
            <person name="Hainaut M."/>
            <person name="Harispe M.L."/>
            <person name="Henrissat B."/>
            <person name="Hilden K.S."/>
            <person name="Hope R."/>
            <person name="Hossain A."/>
            <person name="Karabika E."/>
            <person name="Karaffa L."/>
            <person name="Karanyi Z."/>
            <person name="Krasevec N."/>
            <person name="Kuo A."/>
            <person name="Kusch H."/>
            <person name="LaButti K."/>
            <person name="Lagendijk E.L."/>
            <person name="Lapidus A."/>
            <person name="Levasseur A."/>
            <person name="Lindquist E."/>
            <person name="Lipzen A."/>
            <person name="Logrieco A.F."/>
            <person name="MacCabe A."/>
            <person name="Maekelae M.R."/>
            <person name="Malavazi I."/>
            <person name="Melin P."/>
            <person name="Meyer V."/>
            <person name="Mielnichuk N."/>
            <person name="Miskei M."/>
            <person name="Molnar A.P."/>
            <person name="Mule G."/>
            <person name="Ngan C.Y."/>
            <person name="Orejas M."/>
            <person name="Orosz E."/>
            <person name="Ouedraogo J.P."/>
            <person name="Overkamp K.M."/>
            <person name="Park H.-S."/>
            <person name="Perrone G."/>
            <person name="Piumi F."/>
            <person name="Punt P.J."/>
            <person name="Ram A.F."/>
            <person name="Ramon A."/>
            <person name="Rauscher S."/>
            <person name="Record E."/>
            <person name="Riano-Pachon D.M."/>
            <person name="Robert V."/>
            <person name="Roehrig J."/>
            <person name="Ruller R."/>
            <person name="Salamov A."/>
            <person name="Salih N.S."/>
            <person name="Samson R.A."/>
            <person name="Sandor E."/>
            <person name="Sanguinetti M."/>
            <person name="Schuetze T."/>
            <person name="Sepcic K."/>
            <person name="Shelest E."/>
            <person name="Sherlock G."/>
            <person name="Sophianopoulou V."/>
            <person name="Squina F.M."/>
            <person name="Sun H."/>
            <person name="Susca A."/>
            <person name="Todd R.B."/>
            <person name="Tsang A."/>
            <person name="Unkles S.E."/>
            <person name="van de Wiele N."/>
            <person name="van Rossen-Uffink D."/>
            <person name="Oliveira J.V."/>
            <person name="Vesth T.C."/>
            <person name="Visser J."/>
            <person name="Yu J.-H."/>
            <person name="Zhou M."/>
            <person name="Andersen M.R."/>
            <person name="Archer D.B."/>
            <person name="Baker S.E."/>
            <person name="Benoit I."/>
            <person name="Brakhage A.A."/>
            <person name="Braus G.H."/>
            <person name="Fischer R."/>
            <person name="Frisvad J.C."/>
            <person name="Goldman G.H."/>
            <person name="Houbraken J."/>
            <person name="Oakley B."/>
            <person name="Pocsi I."/>
            <person name="Scazzocchio C."/>
            <person name="Seiboth B."/>
            <person name="vanKuyk P.A."/>
            <person name="Wortman J."/>
            <person name="Dyer P.S."/>
            <person name="Grigoriev I.V."/>
        </authorList>
    </citation>
    <scope>NUCLEOTIDE SEQUENCE [LARGE SCALE GENOMIC DNA]</scope>
    <source>
        <strain evidence="16">CBS 101740 / IMI 381727 / IBT 21946</strain>
    </source>
</reference>
<dbReference type="HAMAP" id="MF_03199">
    <property type="entry name" value="DHHC_PAT_PFA4"/>
    <property type="match status" value="1"/>
</dbReference>
<protein>
    <recommendedName>
        <fullName evidence="11">Palmitoyltransferase PFA4</fullName>
        <ecNumber evidence="11">2.3.1.225</ecNumber>
    </recommendedName>
    <alternativeName>
        <fullName evidence="11">Protein S-acyltransferase</fullName>
        <shortName evidence="11">PAT</shortName>
    </alternativeName>
    <alternativeName>
        <fullName evidence="11">Protein fatty acyltransferase 4</fullName>
    </alternativeName>
</protein>
<evidence type="ECO:0000256" key="4">
    <source>
        <dbReference type="ARBA" id="ARBA00022824"/>
    </source>
</evidence>
<dbReference type="VEuPathDB" id="FungiDB:ASPBRDRAFT_57420"/>
<keyword evidence="6 11" id="KW-0472">Membrane</keyword>
<keyword evidence="3 11" id="KW-0812">Transmembrane</keyword>
<sequence>MASSSFRLSQLAIPSVCILISFLAYSSQYFFLYFEPAPLRDTELWRLNIFALCIWICYYRTCTVDPGRIPKDWKPLDSKQLEADRASGRQRWCRKCEAYKPPRAHHCRTCQRCIPKMDHHCPWTSNCVSHFTFPHFVRFLFYAVTGMSYLETLLYERASIIWASRNRPSYLGPSALQIGHLFVLLVINSFTVFFLMILLGRTIWSMSINTTTIEEWEIERHQTLVRRSRHFGGYLTGPGGVRIRIKKQEFPYDIGIWSNIKAGMGGSANVLSWFWPLARTPDRRTELEFEVNDFEDPDVTWPPPDPDRIPVTTRAATDDSEPRTPEIYARAGSRSIGTSKHLPNASQEIRRRKRFHDRAQEEINQSASSRESSPGYSTEPEDGEEGWKNSEGERLRDFGVEEDVEFYDEEDIPLAILMQQRAQQQ</sequence>
<feature type="compositionally biased region" description="Basic and acidic residues" evidence="13">
    <location>
        <begin position="385"/>
        <end position="399"/>
    </location>
</feature>
<dbReference type="STRING" id="767769.A0A1L9UB07"/>
<keyword evidence="5 11" id="KW-1133">Transmembrane helix</keyword>
<organism evidence="15 16">
    <name type="scientific">Aspergillus brasiliensis (strain CBS 101740 / IMI 381727 / IBT 21946)</name>
    <dbReference type="NCBI Taxonomy" id="767769"/>
    <lineage>
        <taxon>Eukaryota</taxon>
        <taxon>Fungi</taxon>
        <taxon>Dikarya</taxon>
        <taxon>Ascomycota</taxon>
        <taxon>Pezizomycotina</taxon>
        <taxon>Eurotiomycetes</taxon>
        <taxon>Eurotiomycetidae</taxon>
        <taxon>Eurotiales</taxon>
        <taxon>Aspergillaceae</taxon>
        <taxon>Aspergillus</taxon>
        <taxon>Aspergillus subgen. Circumdati</taxon>
    </lineage>
</organism>
<dbReference type="Pfam" id="PF01529">
    <property type="entry name" value="DHHC"/>
    <property type="match status" value="1"/>
</dbReference>
<comment type="similarity">
    <text evidence="11">Belongs to the DHHC palmitoyltransferase family. PFA4 subfamily.</text>
</comment>
<keyword evidence="8 11" id="KW-0449">Lipoprotein</keyword>
<keyword evidence="16" id="KW-1185">Reference proteome</keyword>
<feature type="transmembrane region" description="Helical" evidence="11 12">
    <location>
        <begin position="12"/>
        <end position="32"/>
    </location>
</feature>
<evidence type="ECO:0000256" key="10">
    <source>
        <dbReference type="ARBA" id="ARBA00048048"/>
    </source>
</evidence>
<feature type="transmembrane region" description="Helical" evidence="11 12">
    <location>
        <begin position="178"/>
        <end position="199"/>
    </location>
</feature>
<name>A0A1L9UB07_ASPBC</name>
<dbReference type="PANTHER" id="PTHR12246">
    <property type="entry name" value="PALMITOYLTRANSFERASE ZDHHC16"/>
    <property type="match status" value="1"/>
</dbReference>
<feature type="domain" description="Palmitoyltransferase DHHC" evidence="14">
    <location>
        <begin position="88"/>
        <end position="217"/>
    </location>
</feature>